<evidence type="ECO:0000256" key="1">
    <source>
        <dbReference type="SAM" id="MobiDB-lite"/>
    </source>
</evidence>
<organism evidence="2 3">
    <name type="scientific">Araneus ventricosus</name>
    <name type="common">Orbweaver spider</name>
    <name type="synonym">Epeira ventricosa</name>
    <dbReference type="NCBI Taxonomy" id="182803"/>
    <lineage>
        <taxon>Eukaryota</taxon>
        <taxon>Metazoa</taxon>
        <taxon>Ecdysozoa</taxon>
        <taxon>Arthropoda</taxon>
        <taxon>Chelicerata</taxon>
        <taxon>Arachnida</taxon>
        <taxon>Araneae</taxon>
        <taxon>Araneomorphae</taxon>
        <taxon>Entelegynae</taxon>
        <taxon>Araneoidea</taxon>
        <taxon>Araneidae</taxon>
        <taxon>Araneus</taxon>
    </lineage>
</organism>
<feature type="region of interest" description="Disordered" evidence="1">
    <location>
        <begin position="1"/>
        <end position="25"/>
    </location>
</feature>
<evidence type="ECO:0000313" key="2">
    <source>
        <dbReference type="EMBL" id="GBO33201.1"/>
    </source>
</evidence>
<keyword evidence="3" id="KW-1185">Reference proteome</keyword>
<comment type="caution">
    <text evidence="2">The sequence shown here is derived from an EMBL/GenBank/DDBJ whole genome shotgun (WGS) entry which is preliminary data.</text>
</comment>
<reference evidence="2 3" key="1">
    <citation type="journal article" date="2019" name="Sci. Rep.">
        <title>Orb-weaving spider Araneus ventricosus genome elucidates the spidroin gene catalogue.</title>
        <authorList>
            <person name="Kono N."/>
            <person name="Nakamura H."/>
            <person name="Ohtoshi R."/>
            <person name="Moran D.A.P."/>
            <person name="Shinohara A."/>
            <person name="Yoshida Y."/>
            <person name="Fujiwara M."/>
            <person name="Mori M."/>
            <person name="Tomita M."/>
            <person name="Arakawa K."/>
        </authorList>
    </citation>
    <scope>NUCLEOTIDE SEQUENCE [LARGE SCALE GENOMIC DNA]</scope>
</reference>
<feature type="compositionally biased region" description="Polar residues" evidence="1">
    <location>
        <begin position="40"/>
        <end position="75"/>
    </location>
</feature>
<sequence length="92" mass="10388">MLNQVTCGYKQTKRDHPHQHAQSCDAKVYRSGIDERECSNEGSTSYWKTKSLESPASSGNNTTATYPGNLHQSQSSHRRNTVHTPLYQSGRY</sequence>
<feature type="compositionally biased region" description="Polar residues" evidence="1">
    <location>
        <begin position="82"/>
        <end position="92"/>
    </location>
</feature>
<protein>
    <submittedName>
        <fullName evidence="2">Uncharacterized protein</fullName>
    </submittedName>
</protein>
<feature type="region of interest" description="Disordered" evidence="1">
    <location>
        <begin position="37"/>
        <end position="92"/>
    </location>
</feature>
<gene>
    <name evidence="2" type="ORF">AVEN_93221_1</name>
</gene>
<name>A0A4Y2W8H9_ARAVE</name>
<dbReference type="AlphaFoldDB" id="A0A4Y2W8H9"/>
<accession>A0A4Y2W8H9</accession>
<proteinExistence type="predicted"/>
<dbReference type="EMBL" id="BGPR01056733">
    <property type="protein sequence ID" value="GBO33201.1"/>
    <property type="molecule type" value="Genomic_DNA"/>
</dbReference>
<dbReference type="Proteomes" id="UP000499080">
    <property type="component" value="Unassembled WGS sequence"/>
</dbReference>
<evidence type="ECO:0000313" key="3">
    <source>
        <dbReference type="Proteomes" id="UP000499080"/>
    </source>
</evidence>